<proteinExistence type="inferred from homology"/>
<dbReference type="PANTHER" id="PTHR33909">
    <property type="entry name" value="SEC TRANSLOCON ACCESSORY COMPLEX SUBUNIT YAJC"/>
    <property type="match status" value="1"/>
</dbReference>
<evidence type="ECO:0000256" key="9">
    <source>
        <dbReference type="ARBA" id="ARBA00023136"/>
    </source>
</evidence>
<comment type="similarity">
    <text evidence="2">Belongs to the YajC family.</text>
</comment>
<keyword evidence="3" id="KW-0813">Transport</keyword>
<evidence type="ECO:0000256" key="11">
    <source>
        <dbReference type="SAM" id="Phobius"/>
    </source>
</evidence>
<keyword evidence="5 11" id="KW-0812">Transmembrane</keyword>
<evidence type="ECO:0000256" key="10">
    <source>
        <dbReference type="SAM" id="MobiDB-lite"/>
    </source>
</evidence>
<feature type="compositionally biased region" description="Basic and acidic residues" evidence="10">
    <location>
        <begin position="105"/>
        <end position="121"/>
    </location>
</feature>
<evidence type="ECO:0000256" key="8">
    <source>
        <dbReference type="ARBA" id="ARBA00023010"/>
    </source>
</evidence>
<protein>
    <submittedName>
        <fullName evidence="12">Preprotein translocase subunit YajC</fullName>
    </submittedName>
</protein>
<dbReference type="GO" id="GO:0005886">
    <property type="term" value="C:plasma membrane"/>
    <property type="evidence" value="ECO:0007669"/>
    <property type="project" value="UniProtKB-SubCell"/>
</dbReference>
<feature type="transmembrane region" description="Helical" evidence="11">
    <location>
        <begin position="12"/>
        <end position="32"/>
    </location>
</feature>
<dbReference type="SMART" id="SM01323">
    <property type="entry name" value="YajC"/>
    <property type="match status" value="1"/>
</dbReference>
<keyword evidence="13" id="KW-1185">Reference proteome</keyword>
<sequence length="121" mass="13105">MYLASQPASGGGIWGMLLPFILMFVVFYFLLIRPQQKKQKARNALLGALKKGDKISTIGGMHGTIVELTDDTVVLRVNDTARITFERSAINTVLSSAPAPAESRAAAKEEKSDKVEPEGTL</sequence>
<evidence type="ECO:0000256" key="3">
    <source>
        <dbReference type="ARBA" id="ARBA00022448"/>
    </source>
</evidence>
<comment type="subcellular location">
    <subcellularLocation>
        <location evidence="1">Cell membrane</location>
        <topology evidence="1">Single-pass membrane protein</topology>
    </subcellularLocation>
</comment>
<dbReference type="EMBL" id="CP051428">
    <property type="protein sequence ID" value="QJC52867.1"/>
    <property type="molecule type" value="Genomic_DNA"/>
</dbReference>
<keyword evidence="7 11" id="KW-1133">Transmembrane helix</keyword>
<accession>A0A6H2GZP3</accession>
<dbReference type="InterPro" id="IPR003849">
    <property type="entry name" value="Preprotein_translocase_YajC"/>
</dbReference>
<keyword evidence="4" id="KW-1003">Cell membrane</keyword>
<dbReference type="RefSeq" id="WP_168908418.1">
    <property type="nucleotide sequence ID" value="NZ_CP051428.1"/>
</dbReference>
<keyword evidence="6" id="KW-0653">Protein transport</keyword>
<dbReference type="Pfam" id="PF02699">
    <property type="entry name" value="YajC"/>
    <property type="match status" value="1"/>
</dbReference>
<evidence type="ECO:0000256" key="1">
    <source>
        <dbReference type="ARBA" id="ARBA00004162"/>
    </source>
</evidence>
<keyword evidence="9 11" id="KW-0472">Membrane</keyword>
<dbReference type="AlphaFoldDB" id="A0A6H2GZP3"/>
<organism evidence="12 13">
    <name type="scientific">Paenibacillus albicereus</name>
    <dbReference type="NCBI Taxonomy" id="2726185"/>
    <lineage>
        <taxon>Bacteria</taxon>
        <taxon>Bacillati</taxon>
        <taxon>Bacillota</taxon>
        <taxon>Bacilli</taxon>
        <taxon>Bacillales</taxon>
        <taxon>Paenibacillaceae</taxon>
        <taxon>Paenibacillus</taxon>
    </lineage>
</organism>
<dbReference type="KEGG" id="palr:HGI30_15710"/>
<keyword evidence="8" id="KW-0811">Translocation</keyword>
<dbReference type="GO" id="GO:0015031">
    <property type="term" value="P:protein transport"/>
    <property type="evidence" value="ECO:0007669"/>
    <property type="project" value="UniProtKB-KW"/>
</dbReference>
<reference evidence="12 13" key="1">
    <citation type="submission" date="2020-04" db="EMBL/GenBank/DDBJ databases">
        <title>Novel Paenibacillus strain UniB2 isolated from commercial digestive syrup.</title>
        <authorList>
            <person name="Thorat V."/>
            <person name="Kirdat K."/>
            <person name="Tiwarekar B."/>
            <person name="Yadav A."/>
        </authorList>
    </citation>
    <scope>NUCLEOTIDE SEQUENCE [LARGE SCALE GENOMIC DNA]</scope>
    <source>
        <strain evidence="12 13">UniB2</strain>
    </source>
</reference>
<evidence type="ECO:0000313" key="13">
    <source>
        <dbReference type="Proteomes" id="UP000502136"/>
    </source>
</evidence>
<evidence type="ECO:0000313" key="12">
    <source>
        <dbReference type="EMBL" id="QJC52867.1"/>
    </source>
</evidence>
<feature type="region of interest" description="Disordered" evidence="10">
    <location>
        <begin position="96"/>
        <end position="121"/>
    </location>
</feature>
<evidence type="ECO:0000256" key="7">
    <source>
        <dbReference type="ARBA" id="ARBA00022989"/>
    </source>
</evidence>
<dbReference type="PRINTS" id="PR01853">
    <property type="entry name" value="YAJCTRNLCASE"/>
</dbReference>
<gene>
    <name evidence="12" type="primary">yajC</name>
    <name evidence="12" type="ORF">HGI30_15710</name>
</gene>
<evidence type="ECO:0000256" key="6">
    <source>
        <dbReference type="ARBA" id="ARBA00022927"/>
    </source>
</evidence>
<name>A0A6H2GZP3_9BACL</name>
<dbReference type="PANTHER" id="PTHR33909:SF1">
    <property type="entry name" value="SEC TRANSLOCON ACCESSORY COMPLEX SUBUNIT YAJC"/>
    <property type="match status" value="1"/>
</dbReference>
<evidence type="ECO:0000256" key="5">
    <source>
        <dbReference type="ARBA" id="ARBA00022692"/>
    </source>
</evidence>
<dbReference type="NCBIfam" id="TIGR00739">
    <property type="entry name" value="yajC"/>
    <property type="match status" value="1"/>
</dbReference>
<evidence type="ECO:0000256" key="4">
    <source>
        <dbReference type="ARBA" id="ARBA00022475"/>
    </source>
</evidence>
<dbReference type="Proteomes" id="UP000502136">
    <property type="component" value="Chromosome"/>
</dbReference>
<evidence type="ECO:0000256" key="2">
    <source>
        <dbReference type="ARBA" id="ARBA00006742"/>
    </source>
</evidence>